<reference evidence="4" key="1">
    <citation type="submission" date="2021-02" db="EMBL/GenBank/DDBJ databases">
        <authorList>
            <person name="Dougan E. K."/>
            <person name="Rhodes N."/>
            <person name="Thang M."/>
            <person name="Chan C."/>
        </authorList>
    </citation>
    <scope>NUCLEOTIDE SEQUENCE</scope>
</reference>
<name>A0A813D9G2_POLGL</name>
<dbReference type="InterPro" id="IPR020592">
    <property type="entry name" value="Ribosomal_bS16_CS"/>
</dbReference>
<dbReference type="HAMAP" id="MF_00385">
    <property type="entry name" value="Ribosomal_bS16"/>
    <property type="match status" value="1"/>
</dbReference>
<dbReference type="EMBL" id="CAJNNV010001463">
    <property type="protein sequence ID" value="CAE8585112.1"/>
    <property type="molecule type" value="Genomic_DNA"/>
</dbReference>
<gene>
    <name evidence="4" type="ORF">PGLA1383_LOCUS4031</name>
</gene>
<dbReference type="Gene3D" id="3.30.1320.10">
    <property type="match status" value="1"/>
</dbReference>
<dbReference type="AlphaFoldDB" id="A0A813D9G2"/>
<sequence>MAPHAPAAASGLRRGRFSRGSCFLSALAAVGSATLWLSSPVPSESFVATAGMRPLSGLSAARGSTDEHESPVAMHDQLGGRKFRGSARFESYEGFVYKRKHQNGLRIRLARYGRVRLAFYKILVQFQQSKQSKSGRFLEEIGFWDPLKEMDDERAFKIKADRAVYWLRAGANPTDQVASLLDISGLIRRTGKESQLGMWDWRVDKQSGPEAPEGWKLNMPQRVTWGNRPMVNHRKGHPHNPEKIRKLPLIERYGFKGYTRIPIEGDIITEPVTKSALLEAFGNVQLPMY</sequence>
<keyword evidence="5" id="KW-1185">Reference proteome</keyword>
<dbReference type="GO" id="GO:0005739">
    <property type="term" value="C:mitochondrion"/>
    <property type="evidence" value="ECO:0007669"/>
    <property type="project" value="GOC"/>
</dbReference>
<evidence type="ECO:0000313" key="5">
    <source>
        <dbReference type="Proteomes" id="UP000654075"/>
    </source>
</evidence>
<dbReference type="GO" id="GO:0003735">
    <property type="term" value="F:structural constituent of ribosome"/>
    <property type="evidence" value="ECO:0007669"/>
    <property type="project" value="InterPro"/>
</dbReference>
<comment type="caution">
    <text evidence="4">The sequence shown here is derived from an EMBL/GenBank/DDBJ whole genome shotgun (WGS) entry which is preliminary data.</text>
</comment>
<dbReference type="InterPro" id="IPR000307">
    <property type="entry name" value="Ribosomal_bS16"/>
</dbReference>
<dbReference type="PROSITE" id="PS00732">
    <property type="entry name" value="RIBOSOMAL_S16"/>
    <property type="match status" value="1"/>
</dbReference>
<dbReference type="Proteomes" id="UP000654075">
    <property type="component" value="Unassembled WGS sequence"/>
</dbReference>
<evidence type="ECO:0008006" key="6">
    <source>
        <dbReference type="Google" id="ProtNLM"/>
    </source>
</evidence>
<dbReference type="OrthoDB" id="407221at2759"/>
<dbReference type="GO" id="GO:0015935">
    <property type="term" value="C:small ribosomal subunit"/>
    <property type="evidence" value="ECO:0007669"/>
    <property type="project" value="TreeGrafter"/>
</dbReference>
<dbReference type="Pfam" id="PF00886">
    <property type="entry name" value="Ribosomal_S16"/>
    <property type="match status" value="1"/>
</dbReference>
<dbReference type="SUPFAM" id="SSF54565">
    <property type="entry name" value="Ribosomal protein S16"/>
    <property type="match status" value="1"/>
</dbReference>
<keyword evidence="3" id="KW-0687">Ribonucleoprotein</keyword>
<dbReference type="GO" id="GO:0032543">
    <property type="term" value="P:mitochondrial translation"/>
    <property type="evidence" value="ECO:0007669"/>
    <property type="project" value="TreeGrafter"/>
</dbReference>
<comment type="similarity">
    <text evidence="1">Belongs to the bacterial ribosomal protein bS16 family.</text>
</comment>
<keyword evidence="2" id="KW-0689">Ribosomal protein</keyword>
<dbReference type="PANTHER" id="PTHR12919">
    <property type="entry name" value="30S RIBOSOMAL PROTEIN S16"/>
    <property type="match status" value="1"/>
</dbReference>
<evidence type="ECO:0000256" key="3">
    <source>
        <dbReference type="ARBA" id="ARBA00023274"/>
    </source>
</evidence>
<evidence type="ECO:0000256" key="1">
    <source>
        <dbReference type="ARBA" id="ARBA00006668"/>
    </source>
</evidence>
<evidence type="ECO:0000313" key="4">
    <source>
        <dbReference type="EMBL" id="CAE8585112.1"/>
    </source>
</evidence>
<protein>
    <recommendedName>
        <fullName evidence="6">30S ribosomal protein S16</fullName>
    </recommendedName>
</protein>
<dbReference type="NCBIfam" id="TIGR00002">
    <property type="entry name" value="S16"/>
    <property type="match status" value="1"/>
</dbReference>
<dbReference type="PANTHER" id="PTHR12919:SF39">
    <property type="entry name" value="SMALL RIBOSOMAL SUBUNIT PROTEIN BS16M_BS16C"/>
    <property type="match status" value="1"/>
</dbReference>
<organism evidence="4 5">
    <name type="scientific">Polarella glacialis</name>
    <name type="common">Dinoflagellate</name>
    <dbReference type="NCBI Taxonomy" id="89957"/>
    <lineage>
        <taxon>Eukaryota</taxon>
        <taxon>Sar</taxon>
        <taxon>Alveolata</taxon>
        <taxon>Dinophyceae</taxon>
        <taxon>Suessiales</taxon>
        <taxon>Suessiaceae</taxon>
        <taxon>Polarella</taxon>
    </lineage>
</organism>
<proteinExistence type="inferred from homology"/>
<accession>A0A813D9G2</accession>
<evidence type="ECO:0000256" key="2">
    <source>
        <dbReference type="ARBA" id="ARBA00022980"/>
    </source>
</evidence>
<dbReference type="InterPro" id="IPR023803">
    <property type="entry name" value="Ribosomal_bS16_dom_sf"/>
</dbReference>